<dbReference type="VEuPathDB" id="MicrosporidiaDB:AAJ76_900038214"/>
<evidence type="ECO:0000313" key="1">
    <source>
        <dbReference type="EMBL" id="KKO75922.1"/>
    </source>
</evidence>
<proteinExistence type="predicted"/>
<reference evidence="1 2" key="1">
    <citation type="journal article" date="2015" name="Environ. Microbiol.">
        <title>Genome analyses suggest the presence of polyploidy and recent human-driven expansions in eight global populations of the honeybee pathogen Nosema ceranae.</title>
        <authorList>
            <person name="Pelin A."/>
            <person name="Selman M."/>
            <person name="Aris-Brosou S."/>
            <person name="Farinelli L."/>
            <person name="Corradi N."/>
        </authorList>
    </citation>
    <scope>NUCLEOTIDE SEQUENCE [LARGE SCALE GENOMIC DNA]</scope>
    <source>
        <strain evidence="1 2">PA08 1199</strain>
    </source>
</reference>
<organism evidence="1 2">
    <name type="scientific">Vairimorpha ceranae</name>
    <dbReference type="NCBI Taxonomy" id="40302"/>
    <lineage>
        <taxon>Eukaryota</taxon>
        <taxon>Fungi</taxon>
        <taxon>Fungi incertae sedis</taxon>
        <taxon>Microsporidia</taxon>
        <taxon>Nosematidae</taxon>
        <taxon>Vairimorpha</taxon>
    </lineage>
</organism>
<name>A0A0F9YTW0_9MICR</name>
<keyword evidence="2" id="KW-1185">Reference proteome</keyword>
<evidence type="ECO:0000313" key="2">
    <source>
        <dbReference type="Proteomes" id="UP000034350"/>
    </source>
</evidence>
<gene>
    <name evidence="1" type="ORF">AAJ76_900038214</name>
</gene>
<dbReference type="Proteomes" id="UP000034350">
    <property type="component" value="Unassembled WGS sequence"/>
</dbReference>
<comment type="caution">
    <text evidence="1">The sequence shown here is derived from an EMBL/GenBank/DDBJ whole genome shotgun (WGS) entry which is preliminary data.</text>
</comment>
<dbReference type="EMBL" id="JPQZ01000009">
    <property type="protein sequence ID" value="KKO75922.1"/>
    <property type="molecule type" value="Genomic_DNA"/>
</dbReference>
<dbReference type="AlphaFoldDB" id="A0A0F9YTW0"/>
<dbReference type="GeneID" id="36321549"/>
<dbReference type="RefSeq" id="XP_024331664.1">
    <property type="nucleotide sequence ID" value="XM_024476594.1"/>
</dbReference>
<accession>A0A0F9YTW0</accession>
<protein>
    <submittedName>
        <fullName evidence="1">Uncharacterized protein</fullName>
    </submittedName>
</protein>
<sequence length="52" mass="5978">MNEAKFQESKNCLKNTLKILKKILESVEDNNVDISSINDLKILLNKVKNNCE</sequence>